<dbReference type="Proteomes" id="UP001169217">
    <property type="component" value="Unassembled WGS sequence"/>
</dbReference>
<evidence type="ECO:0000313" key="2">
    <source>
        <dbReference type="EMBL" id="KAK0377768.1"/>
    </source>
</evidence>
<sequence length="579" mass="65223">MLNSQEALGHVASRPSFVTKTPPNIDCNTVIVAVASPDLDTGIQSRDGWFLSDFYAFNYLFKGLGHSQTWLTAADPERLLETYGNYLHGNPYQEQKVVLSSSLLQNGEITPPVVVEPQGIIDRFLNEVERASVEAAKNDRPLLIMVFCHGLVDHRFLLDASDDARGLKANRLREAIADGCRATILTSACYAEGWVIKDLKGNNQHPPSATPGEQSESWVLSPSASKLAYGSIFASSVFSTLKSKGSPLFAAEDDEEENEEKKASDGKEVEMFQPDRPNEIQKETYRSFRWSVLDACKGKLHRMAYDQGFCFSALDDDQWSWPWIKRTGTPLAQFQSRWDALETVKFSGDEAQRLFGDPDDSNDWAPPSQTGDTEVQKRMEELFYQQRVPPLAKLLLETCPGDWSKGWGNRDRAYLEQLATGVVIPREESAYSDADPMEFIRYRLETAAMADRIVSLFEFPVPFGESCSMCDIDRFYARAGKESEGYHRRYSIVWSCLAKDLFPVPGLIQGHQFVRPFRYVVAAASMMPLSDEKLESLANEILEYTGRLRKGVEEGVATNEEVVRQSRRWIASIGRKARH</sequence>
<reference evidence="2" key="1">
    <citation type="submission" date="2023-04" db="EMBL/GenBank/DDBJ databases">
        <title>Colletotrichum limetticola genome sequence.</title>
        <authorList>
            <person name="Baroncelli R."/>
        </authorList>
    </citation>
    <scope>NUCLEOTIDE SEQUENCE</scope>
    <source>
        <strain evidence="2">KLA-Anderson</strain>
    </source>
</reference>
<comment type="caution">
    <text evidence="2">The sequence shown here is derived from an EMBL/GenBank/DDBJ whole genome shotgun (WGS) entry which is preliminary data.</text>
</comment>
<protein>
    <recommendedName>
        <fullName evidence="4">Peptidase C13 family protein</fullName>
    </recommendedName>
</protein>
<dbReference type="EMBL" id="JARUPT010000117">
    <property type="protein sequence ID" value="KAK0377768.1"/>
    <property type="molecule type" value="Genomic_DNA"/>
</dbReference>
<organism evidence="2 3">
    <name type="scientific">Colletotrichum limetticola</name>
    <dbReference type="NCBI Taxonomy" id="1209924"/>
    <lineage>
        <taxon>Eukaryota</taxon>
        <taxon>Fungi</taxon>
        <taxon>Dikarya</taxon>
        <taxon>Ascomycota</taxon>
        <taxon>Pezizomycotina</taxon>
        <taxon>Sordariomycetes</taxon>
        <taxon>Hypocreomycetidae</taxon>
        <taxon>Glomerellales</taxon>
        <taxon>Glomerellaceae</taxon>
        <taxon>Colletotrichum</taxon>
        <taxon>Colletotrichum acutatum species complex</taxon>
    </lineage>
</organism>
<accession>A0ABQ9Q235</accession>
<evidence type="ECO:0000313" key="3">
    <source>
        <dbReference type="Proteomes" id="UP001169217"/>
    </source>
</evidence>
<name>A0ABQ9Q235_9PEZI</name>
<evidence type="ECO:0008006" key="4">
    <source>
        <dbReference type="Google" id="ProtNLM"/>
    </source>
</evidence>
<gene>
    <name evidence="2" type="ORF">CLIM01_04874</name>
</gene>
<feature type="region of interest" description="Disordered" evidence="1">
    <location>
        <begin position="249"/>
        <end position="268"/>
    </location>
</feature>
<keyword evidence="3" id="KW-1185">Reference proteome</keyword>
<proteinExistence type="predicted"/>
<feature type="compositionally biased region" description="Basic and acidic residues" evidence="1">
    <location>
        <begin position="259"/>
        <end position="268"/>
    </location>
</feature>
<evidence type="ECO:0000256" key="1">
    <source>
        <dbReference type="SAM" id="MobiDB-lite"/>
    </source>
</evidence>